<feature type="compositionally biased region" description="Basic residues" evidence="7">
    <location>
        <begin position="165"/>
        <end position="176"/>
    </location>
</feature>
<dbReference type="AlphaFoldDB" id="A0A0L0CQ74"/>
<evidence type="ECO:0000256" key="3">
    <source>
        <dbReference type="ARBA" id="ARBA00023015"/>
    </source>
</evidence>
<evidence type="ECO:0000313" key="10">
    <source>
        <dbReference type="Proteomes" id="UP000037069"/>
    </source>
</evidence>
<evidence type="ECO:0000256" key="6">
    <source>
        <dbReference type="ARBA" id="ARBA00025466"/>
    </source>
</evidence>
<dbReference type="InterPro" id="IPR028002">
    <property type="entry name" value="Myb_DNA-bind_5"/>
</dbReference>
<accession>A0A0L0CQ74</accession>
<evidence type="ECO:0000259" key="8">
    <source>
        <dbReference type="Pfam" id="PF13873"/>
    </source>
</evidence>
<feature type="domain" description="Myb/SANT-like DNA-binding" evidence="8">
    <location>
        <begin position="18"/>
        <end position="88"/>
    </location>
</feature>
<dbReference type="Proteomes" id="UP000037069">
    <property type="component" value="Unassembled WGS sequence"/>
</dbReference>
<comment type="function">
    <text evidence="6">Involved in transvection phenomena (= synapsis-dependent gene expression), where the synaptic pairing of chromosomes carrying genes with which zeste interacts influences the expression of these genes. Zeste binds to DNA and stimulates transcription from a nearby promoter.</text>
</comment>
<evidence type="ECO:0000256" key="4">
    <source>
        <dbReference type="ARBA" id="ARBA00023125"/>
    </source>
</evidence>
<evidence type="ECO:0000256" key="5">
    <source>
        <dbReference type="ARBA" id="ARBA00023163"/>
    </source>
</evidence>
<reference evidence="9 10" key="1">
    <citation type="journal article" date="2015" name="Nat. Commun.">
        <title>Lucilia cuprina genome unlocks parasitic fly biology to underpin future interventions.</title>
        <authorList>
            <person name="Anstead C.A."/>
            <person name="Korhonen P.K."/>
            <person name="Young N.D."/>
            <person name="Hall R.S."/>
            <person name="Jex A.R."/>
            <person name="Murali S.C."/>
            <person name="Hughes D.S."/>
            <person name="Lee S.F."/>
            <person name="Perry T."/>
            <person name="Stroehlein A.J."/>
            <person name="Ansell B.R."/>
            <person name="Breugelmans B."/>
            <person name="Hofmann A."/>
            <person name="Qu J."/>
            <person name="Dugan S."/>
            <person name="Lee S.L."/>
            <person name="Chao H."/>
            <person name="Dinh H."/>
            <person name="Han Y."/>
            <person name="Doddapaneni H.V."/>
            <person name="Worley K.C."/>
            <person name="Muzny D.M."/>
            <person name="Ioannidis P."/>
            <person name="Waterhouse R.M."/>
            <person name="Zdobnov E.M."/>
            <person name="James P.J."/>
            <person name="Bagnall N.H."/>
            <person name="Kotze A.C."/>
            <person name="Gibbs R.A."/>
            <person name="Richards S."/>
            <person name="Batterham P."/>
            <person name="Gasser R.B."/>
        </authorList>
    </citation>
    <scope>NUCLEOTIDE SEQUENCE [LARGE SCALE GENOMIC DNA]</scope>
    <source>
        <strain evidence="9 10">LS</strain>
        <tissue evidence="9">Full body</tissue>
    </source>
</reference>
<organism evidence="9 10">
    <name type="scientific">Lucilia cuprina</name>
    <name type="common">Green bottle fly</name>
    <name type="synonym">Australian sheep blowfly</name>
    <dbReference type="NCBI Taxonomy" id="7375"/>
    <lineage>
        <taxon>Eukaryota</taxon>
        <taxon>Metazoa</taxon>
        <taxon>Ecdysozoa</taxon>
        <taxon>Arthropoda</taxon>
        <taxon>Hexapoda</taxon>
        <taxon>Insecta</taxon>
        <taxon>Pterygota</taxon>
        <taxon>Neoptera</taxon>
        <taxon>Endopterygota</taxon>
        <taxon>Diptera</taxon>
        <taxon>Brachycera</taxon>
        <taxon>Muscomorpha</taxon>
        <taxon>Oestroidea</taxon>
        <taxon>Calliphoridae</taxon>
        <taxon>Luciliinae</taxon>
        <taxon>Lucilia</taxon>
    </lineage>
</organism>
<comment type="caution">
    <text evidence="9">The sequence shown here is derived from an EMBL/GenBank/DDBJ whole genome shotgun (WGS) entry which is preliminary data.</text>
</comment>
<evidence type="ECO:0000256" key="2">
    <source>
        <dbReference type="ARBA" id="ARBA00016807"/>
    </source>
</evidence>
<dbReference type="EMBL" id="JRES01000080">
    <property type="protein sequence ID" value="KNC34337.1"/>
    <property type="molecule type" value="Genomic_DNA"/>
</dbReference>
<dbReference type="OrthoDB" id="8064265at2759"/>
<evidence type="ECO:0000256" key="1">
    <source>
        <dbReference type="ARBA" id="ARBA00011764"/>
    </source>
</evidence>
<feature type="compositionally biased region" description="Polar residues" evidence="7">
    <location>
        <begin position="153"/>
        <end position="162"/>
    </location>
</feature>
<name>A0A0L0CQ74_LUCCU</name>
<dbReference type="Pfam" id="PF13873">
    <property type="entry name" value="Myb_DNA-bind_5"/>
    <property type="match status" value="1"/>
</dbReference>
<keyword evidence="5" id="KW-0804">Transcription</keyword>
<sequence>MDTTTATAEKRSFKVTNSNQFQVLISLMESNEKLAKCLPASGARERLLLEEAWNNVAREVNSYGPPERTGFEWKKIWADFKSRTKRKVYENKKHSNGVKGFSRIPLTDLEQTVDRILQFSAMPLPDELPVDEFDVAFDDLINSYEVKMETEAIASTSQQTQPKTSAKKTKVTKKSKASSQPPVLGKRKFDKMELQFRLLQQQVQTQDKIFKVMRMQAAATKAMAEATNRQAQALATIADSTQAIAKSVEEALKYLKKD</sequence>
<feature type="region of interest" description="Disordered" evidence="7">
    <location>
        <begin position="153"/>
        <end position="184"/>
    </location>
</feature>
<dbReference type="GO" id="GO:0003677">
    <property type="term" value="F:DNA binding"/>
    <property type="evidence" value="ECO:0007669"/>
    <property type="project" value="UniProtKB-KW"/>
</dbReference>
<evidence type="ECO:0000313" key="9">
    <source>
        <dbReference type="EMBL" id="KNC34337.1"/>
    </source>
</evidence>
<protein>
    <recommendedName>
        <fullName evidence="2">Regulatory protein zeste</fullName>
    </recommendedName>
</protein>
<keyword evidence="3" id="KW-0805">Transcription regulation</keyword>
<gene>
    <name evidence="9" type="ORF">FF38_05977</name>
</gene>
<keyword evidence="4" id="KW-0238">DNA-binding</keyword>
<keyword evidence="10" id="KW-1185">Reference proteome</keyword>
<proteinExistence type="predicted"/>
<evidence type="ECO:0000256" key="7">
    <source>
        <dbReference type="SAM" id="MobiDB-lite"/>
    </source>
</evidence>
<comment type="subunit">
    <text evidence="1">Self-associates forming complexes of several hundred monomers.</text>
</comment>